<feature type="binding site" evidence="5">
    <location>
        <position position="272"/>
    </location>
    <ligand>
        <name>substrate</name>
    </ligand>
</feature>
<gene>
    <name evidence="7" type="ORF">JWV37_01170</name>
</gene>
<keyword evidence="8" id="KW-1185">Reference proteome</keyword>
<name>A0ABS2WP07_9BACT</name>
<evidence type="ECO:0000256" key="1">
    <source>
        <dbReference type="ARBA" id="ARBA00022723"/>
    </source>
</evidence>
<dbReference type="InterPro" id="IPR006330">
    <property type="entry name" value="Ado/ade_deaminase"/>
</dbReference>
<dbReference type="Proteomes" id="UP000703590">
    <property type="component" value="Unassembled WGS sequence"/>
</dbReference>
<feature type="site" description="Important for catalytic activity" evidence="5">
    <location>
        <position position="214"/>
    </location>
</feature>
<organism evidence="7 8">
    <name type="scientific">Sulfurospirillum tamanense</name>
    <dbReference type="NCBI Taxonomy" id="2813362"/>
    <lineage>
        <taxon>Bacteria</taxon>
        <taxon>Pseudomonadati</taxon>
        <taxon>Campylobacterota</taxon>
        <taxon>Epsilonproteobacteria</taxon>
        <taxon>Campylobacterales</taxon>
        <taxon>Sulfurospirillaceae</taxon>
        <taxon>Sulfurospirillum</taxon>
    </lineage>
</organism>
<comment type="caution">
    <text evidence="7">The sequence shown here is derived from an EMBL/GenBank/DDBJ whole genome shotgun (WGS) entry which is preliminary data.</text>
</comment>
<dbReference type="NCBIfam" id="TIGR01430">
    <property type="entry name" value="aden_deam"/>
    <property type="match status" value="1"/>
</dbReference>
<feature type="active site" description="Proton donor" evidence="5">
    <location>
        <position position="193"/>
    </location>
</feature>
<reference evidence="7" key="2">
    <citation type="submission" date="2021-02" db="EMBL/GenBank/DDBJ databases">
        <authorList>
            <person name="Merkel A.Y."/>
        </authorList>
    </citation>
    <scope>NUCLEOTIDE SEQUENCE</scope>
    <source>
        <strain evidence="7">T05b</strain>
    </source>
</reference>
<keyword evidence="1 5" id="KW-0479">Metal-binding</keyword>
<dbReference type="SUPFAM" id="SSF51556">
    <property type="entry name" value="Metallo-dependent hydrolases"/>
    <property type="match status" value="1"/>
</dbReference>
<feature type="binding site" evidence="5">
    <location>
        <position position="190"/>
    </location>
    <ligand>
        <name>Zn(2+)</name>
        <dbReference type="ChEBI" id="CHEBI:29105"/>
        <note>catalytic</note>
    </ligand>
</feature>
<feature type="domain" description="Adenosine deaminase" evidence="6">
    <location>
        <begin position="5"/>
        <end position="324"/>
    </location>
</feature>
<feature type="binding site" evidence="5">
    <location>
        <position position="10"/>
    </location>
    <ligand>
        <name>Zn(2+)</name>
        <dbReference type="ChEBI" id="CHEBI:29105"/>
        <note>catalytic</note>
    </ligand>
</feature>
<feature type="binding site" evidence="5">
    <location>
        <position position="12"/>
    </location>
    <ligand>
        <name>Zn(2+)</name>
        <dbReference type="ChEBI" id="CHEBI:29105"/>
        <note>catalytic</note>
    </ligand>
</feature>
<comment type="similarity">
    <text evidence="5">Belongs to the metallo-dependent hydrolases superfamily. Adenosine and AMP deaminases family. Adenine deaminase type 2 subfamily.</text>
</comment>
<proteinExistence type="inferred from homology"/>
<sequence>MHALPKAELHVHLEGTLEPELLLRLAQKHGIPTPYESVEAARTAYQFDSLQSFLNLYYKGADVLRDAEDFYTLTWEYLTRAHAQNVCHVEPFFDPQTHTARDIPLDAVFEGITGALRQGEKEFGITSGLILCFLRDLSEEAALATFEAALPFRDQFVGVGLDSAEVGNPPSKFTRVFANAKAEGLHLVAHAGEEGDSSYIWDALNALHVTRIDHGIACEQDPVLVAYLREHAIPLTVCPLSNLKLKAVPSMKEHNILRLLKEGVCVTVNSDDPAYFGGYMNENYEALVTHLGATKEELKALTCNSFRASFLGEKDKQAHLARVESM</sequence>
<dbReference type="InterPro" id="IPR028892">
    <property type="entry name" value="ADE"/>
</dbReference>
<keyword evidence="2 5" id="KW-0378">Hydrolase</keyword>
<evidence type="ECO:0000259" key="6">
    <source>
        <dbReference type="Pfam" id="PF00962"/>
    </source>
</evidence>
<comment type="cofactor">
    <cofactor evidence="5">
        <name>Zn(2+)</name>
        <dbReference type="ChEBI" id="CHEBI:29105"/>
    </cofactor>
    <text evidence="5">Binds 1 zinc ion per subunit.</text>
</comment>
<comment type="function">
    <text evidence="5">Catalyzes the hydrolytic deamination of adenine to hypoxanthine. Plays an important role in the purine salvage pathway and in nitrogen catabolism.</text>
</comment>
<dbReference type="InterPro" id="IPR001365">
    <property type="entry name" value="A_deaminase_dom"/>
</dbReference>
<dbReference type="HAMAP" id="MF_01962">
    <property type="entry name" value="Adenine_deaminase"/>
    <property type="match status" value="1"/>
</dbReference>
<dbReference type="PANTHER" id="PTHR43114:SF6">
    <property type="entry name" value="ADENINE DEAMINASE"/>
    <property type="match status" value="1"/>
</dbReference>
<keyword evidence="3 5" id="KW-0862">Zinc</keyword>
<dbReference type="EMBL" id="JAFHKK010000002">
    <property type="protein sequence ID" value="MBN2963379.1"/>
    <property type="molecule type" value="Genomic_DNA"/>
</dbReference>
<evidence type="ECO:0000256" key="3">
    <source>
        <dbReference type="ARBA" id="ARBA00022833"/>
    </source>
</evidence>
<accession>A0ABS2WP07</accession>
<evidence type="ECO:0000313" key="7">
    <source>
        <dbReference type="EMBL" id="MBN2963379.1"/>
    </source>
</evidence>
<reference evidence="7" key="1">
    <citation type="submission" date="2021-02" db="EMBL/GenBank/DDBJ databases">
        <title>Sulfurospirillum tamanensis sp. nov.</title>
        <authorList>
            <person name="Frolova A."/>
            <person name="Merkel A."/>
            <person name="Slobodkin A."/>
        </authorList>
    </citation>
    <scope>NUCLEOTIDE SEQUENCE</scope>
    <source>
        <strain evidence="7">T05b</strain>
    </source>
</reference>
<keyword evidence="4 5" id="KW-0546">Nucleotide metabolism</keyword>
<evidence type="ECO:0000256" key="5">
    <source>
        <dbReference type="HAMAP-Rule" id="MF_01962"/>
    </source>
</evidence>
<dbReference type="EC" id="3.5.4.2" evidence="5"/>
<dbReference type="InterPro" id="IPR032466">
    <property type="entry name" value="Metal_Hydrolase"/>
</dbReference>
<feature type="binding site" evidence="5">
    <location>
        <position position="271"/>
    </location>
    <ligand>
        <name>Zn(2+)</name>
        <dbReference type="ChEBI" id="CHEBI:29105"/>
        <note>catalytic</note>
    </ligand>
</feature>
<evidence type="ECO:0000256" key="4">
    <source>
        <dbReference type="ARBA" id="ARBA00023080"/>
    </source>
</evidence>
<evidence type="ECO:0000313" key="8">
    <source>
        <dbReference type="Proteomes" id="UP000703590"/>
    </source>
</evidence>
<dbReference type="GO" id="GO:0016787">
    <property type="term" value="F:hydrolase activity"/>
    <property type="evidence" value="ECO:0007669"/>
    <property type="project" value="UniProtKB-KW"/>
</dbReference>
<dbReference type="CDD" id="cd01320">
    <property type="entry name" value="ADA"/>
    <property type="match status" value="1"/>
</dbReference>
<dbReference type="Pfam" id="PF00962">
    <property type="entry name" value="A_deaminase"/>
    <property type="match status" value="1"/>
</dbReference>
<dbReference type="PANTHER" id="PTHR43114">
    <property type="entry name" value="ADENINE DEAMINASE"/>
    <property type="match status" value="1"/>
</dbReference>
<dbReference type="NCBIfam" id="NF006850">
    <property type="entry name" value="PRK09358.1-6"/>
    <property type="match status" value="1"/>
</dbReference>
<comment type="catalytic activity">
    <reaction evidence="5">
        <text>adenine + H2O + H(+) = hypoxanthine + NH4(+)</text>
        <dbReference type="Rhea" id="RHEA:23688"/>
        <dbReference type="ChEBI" id="CHEBI:15377"/>
        <dbReference type="ChEBI" id="CHEBI:15378"/>
        <dbReference type="ChEBI" id="CHEBI:16708"/>
        <dbReference type="ChEBI" id="CHEBI:17368"/>
        <dbReference type="ChEBI" id="CHEBI:28938"/>
        <dbReference type="EC" id="3.5.4.2"/>
    </reaction>
</comment>
<dbReference type="Gene3D" id="3.20.20.140">
    <property type="entry name" value="Metal-dependent hydrolases"/>
    <property type="match status" value="1"/>
</dbReference>
<evidence type="ECO:0000256" key="2">
    <source>
        <dbReference type="ARBA" id="ARBA00022801"/>
    </source>
</evidence>
<protein>
    <recommendedName>
        <fullName evidence="5">Adenine deaminase</fullName>
        <shortName evidence="5">ADE</shortName>
        <ecNumber evidence="5">3.5.4.2</ecNumber>
    </recommendedName>
    <alternativeName>
        <fullName evidence="5">Adenine aminohydrolase</fullName>
        <shortName evidence="5">AAH</shortName>
    </alternativeName>
</protein>